<comment type="caution">
    <text evidence="1">The sequence shown here is derived from an EMBL/GenBank/DDBJ whole genome shotgun (WGS) entry which is preliminary data.</text>
</comment>
<dbReference type="HOGENOM" id="CLU_2896400_0_0_9"/>
<accession>E7GGB6</accession>
<dbReference type="Proteomes" id="UP000003157">
    <property type="component" value="Unassembled WGS sequence"/>
</dbReference>
<name>E7GGB6_9FIRM</name>
<protein>
    <submittedName>
        <fullName evidence="1">Uncharacterized protein</fullName>
    </submittedName>
</protein>
<organism evidence="1 2">
    <name type="scientific">Coprobacillus cateniformis</name>
    <dbReference type="NCBI Taxonomy" id="100884"/>
    <lineage>
        <taxon>Bacteria</taxon>
        <taxon>Bacillati</taxon>
        <taxon>Bacillota</taxon>
        <taxon>Erysipelotrichia</taxon>
        <taxon>Erysipelotrichales</taxon>
        <taxon>Coprobacillaceae</taxon>
        <taxon>Coprobacillus</taxon>
    </lineage>
</organism>
<evidence type="ECO:0000313" key="2">
    <source>
        <dbReference type="Proteomes" id="UP000003157"/>
    </source>
</evidence>
<sequence>MNLITQKQITAIKNMLNGFNKTELPSYLYKAILNNDPIINSLTSLDGIILIDWLKKEIENNH</sequence>
<evidence type="ECO:0000313" key="1">
    <source>
        <dbReference type="EMBL" id="EFW02926.1"/>
    </source>
</evidence>
<dbReference type="AlphaFoldDB" id="E7GGB6"/>
<gene>
    <name evidence="1" type="ORF">HMPREF9488_03809</name>
</gene>
<dbReference type="RefSeq" id="WP_008790891.1">
    <property type="nucleotide sequence ID" value="NZ_AKCB01000008.1"/>
</dbReference>
<keyword evidence="2" id="KW-1185">Reference proteome</keyword>
<proteinExistence type="predicted"/>
<reference evidence="1 2" key="1">
    <citation type="submission" date="2010-12" db="EMBL/GenBank/DDBJ databases">
        <title>The Genome Sequence of Coprobacillus sp. strain 29_1.</title>
        <authorList>
            <consortium name="The Broad Institute Genome Sequencing Platform"/>
            <person name="Earl A."/>
            <person name="Ward D."/>
            <person name="Feldgarden M."/>
            <person name="Gevers D."/>
            <person name="Daigneault M."/>
            <person name="Sibley C.D."/>
            <person name="White A."/>
            <person name="Strauss J."/>
            <person name="Allen-Vercoe E."/>
            <person name="Young S.K."/>
            <person name="Zeng Q."/>
            <person name="Gargeya S."/>
            <person name="Fitzgerald M."/>
            <person name="Haas B."/>
            <person name="Abouelleil A."/>
            <person name="Alvarado L."/>
            <person name="Arachchi H.M."/>
            <person name="Berlin A."/>
            <person name="Brown A."/>
            <person name="Chapman S.B."/>
            <person name="Chen Z."/>
            <person name="Dunbar C."/>
            <person name="Freedman E."/>
            <person name="Gearin G."/>
            <person name="Gellesch M."/>
            <person name="Goldberg J."/>
            <person name="Griggs A."/>
            <person name="Gujja S."/>
            <person name="Heilman E."/>
            <person name="Heiman D."/>
            <person name="Howarth C."/>
            <person name="Larson L."/>
            <person name="Lui A."/>
            <person name="MacDonald P.J.P."/>
            <person name="Mehta T."/>
            <person name="Montmayeur A."/>
            <person name="Murphy C."/>
            <person name="Neiman D."/>
            <person name="Pearson M."/>
            <person name="Priest M."/>
            <person name="Roberts A."/>
            <person name="Saif S."/>
            <person name="Shea T."/>
            <person name="Shenoy N."/>
            <person name="Sisk P."/>
            <person name="Stolte C."/>
            <person name="Sykes S."/>
            <person name="White J."/>
            <person name="Yandava C."/>
            <person name="Nusbaum C."/>
            <person name="Birren B."/>
        </authorList>
    </citation>
    <scope>NUCLEOTIDE SEQUENCE [LARGE SCALE GENOMIC DNA]</scope>
    <source>
        <strain evidence="1 2">29_1</strain>
    </source>
</reference>
<dbReference type="GeneID" id="78231641"/>
<dbReference type="EMBL" id="ADKX01000058">
    <property type="protein sequence ID" value="EFW02926.1"/>
    <property type="molecule type" value="Genomic_DNA"/>
</dbReference>